<keyword evidence="1" id="KW-0812">Transmembrane</keyword>
<dbReference type="Proteomes" id="UP000639973">
    <property type="component" value="Unassembled WGS sequence"/>
</dbReference>
<keyword evidence="3" id="KW-1185">Reference proteome</keyword>
<evidence type="ECO:0000256" key="1">
    <source>
        <dbReference type="SAM" id="Phobius"/>
    </source>
</evidence>
<dbReference type="InterPro" id="IPR037185">
    <property type="entry name" value="EmrE-like"/>
</dbReference>
<reference evidence="3" key="1">
    <citation type="journal article" date="2019" name="Int. J. Syst. Evol. Microbiol.">
        <title>The Global Catalogue of Microorganisms (GCM) 10K type strain sequencing project: providing services to taxonomists for standard genome sequencing and annotation.</title>
        <authorList>
            <consortium name="The Broad Institute Genomics Platform"/>
            <consortium name="The Broad Institute Genome Sequencing Center for Infectious Disease"/>
            <person name="Wu L."/>
            <person name="Ma J."/>
        </authorList>
    </citation>
    <scope>NUCLEOTIDE SEQUENCE [LARGE SCALE GENOMIC DNA]</scope>
    <source>
        <strain evidence="3">JCM 15442</strain>
    </source>
</reference>
<accession>A0ABQ2G4V4</accession>
<dbReference type="RefSeq" id="WP_268238922.1">
    <property type="nucleotide sequence ID" value="NZ_BMOL01000003.1"/>
</dbReference>
<feature type="transmembrane region" description="Helical" evidence="1">
    <location>
        <begin position="12"/>
        <end position="31"/>
    </location>
</feature>
<gene>
    <name evidence="2" type="ORF">GCM10010840_11130</name>
</gene>
<protein>
    <recommendedName>
        <fullName evidence="4">EamA-like transporter family protein</fullName>
    </recommendedName>
</protein>
<evidence type="ECO:0008006" key="4">
    <source>
        <dbReference type="Google" id="ProtNLM"/>
    </source>
</evidence>
<evidence type="ECO:0000313" key="2">
    <source>
        <dbReference type="EMBL" id="GGL74827.1"/>
    </source>
</evidence>
<organism evidence="2 3">
    <name type="scientific">Deinococcus aerolatus</name>
    <dbReference type="NCBI Taxonomy" id="522487"/>
    <lineage>
        <taxon>Bacteria</taxon>
        <taxon>Thermotogati</taxon>
        <taxon>Deinococcota</taxon>
        <taxon>Deinococci</taxon>
        <taxon>Deinococcales</taxon>
        <taxon>Deinococcaceae</taxon>
        <taxon>Deinococcus</taxon>
    </lineage>
</organism>
<name>A0ABQ2G4V4_9DEIO</name>
<comment type="caution">
    <text evidence="2">The sequence shown here is derived from an EMBL/GenBank/DDBJ whole genome shotgun (WGS) entry which is preliminary data.</text>
</comment>
<dbReference type="SUPFAM" id="SSF103481">
    <property type="entry name" value="Multidrug resistance efflux transporter EmrE"/>
    <property type="match status" value="1"/>
</dbReference>
<evidence type="ECO:0000313" key="3">
    <source>
        <dbReference type="Proteomes" id="UP000639973"/>
    </source>
</evidence>
<sequence>MFWGAVAGERVGVLSVVGVGVILAGLALLNLRPRRARPPVPV</sequence>
<proteinExistence type="predicted"/>
<keyword evidence="1" id="KW-0472">Membrane</keyword>
<keyword evidence="1" id="KW-1133">Transmembrane helix</keyword>
<dbReference type="EMBL" id="BMOL01000003">
    <property type="protein sequence ID" value="GGL74827.1"/>
    <property type="molecule type" value="Genomic_DNA"/>
</dbReference>